<dbReference type="GO" id="GO:0005739">
    <property type="term" value="C:mitochondrion"/>
    <property type="evidence" value="ECO:0007669"/>
    <property type="project" value="TreeGrafter"/>
</dbReference>
<evidence type="ECO:0000256" key="1">
    <source>
        <dbReference type="ARBA" id="ARBA00001946"/>
    </source>
</evidence>
<comment type="cofactor">
    <cofactor evidence="1">
        <name>Mg(2+)</name>
        <dbReference type="ChEBI" id="CHEBI:18420"/>
    </cofactor>
</comment>
<reference evidence="7" key="1">
    <citation type="thesis" date="2020" institute="ProQuest LLC" country="789 East Eisenhower Parkway, Ann Arbor, MI, USA">
        <title>Comparative Genomics and Chromosome Evolution.</title>
        <authorList>
            <person name="Mudd A.B."/>
        </authorList>
    </citation>
    <scope>NUCLEOTIDE SEQUENCE</scope>
    <source>
        <strain evidence="7">237g6f4</strain>
        <tissue evidence="7">Blood</tissue>
    </source>
</reference>
<accession>A0AAV6YGG6</accession>
<proteinExistence type="predicted"/>
<keyword evidence="8" id="KW-1185">Reference proteome</keyword>
<evidence type="ECO:0000256" key="5">
    <source>
        <dbReference type="ARBA" id="ARBA00022842"/>
    </source>
</evidence>
<evidence type="ECO:0000313" key="7">
    <source>
        <dbReference type="EMBL" id="KAG8536131.1"/>
    </source>
</evidence>
<comment type="caution">
    <text evidence="7">The sequence shown here is derived from an EMBL/GenBank/DDBJ whole genome shotgun (WGS) entry which is preliminary data.</text>
</comment>
<gene>
    <name evidence="7" type="ORF">GDO81_027050</name>
</gene>
<dbReference type="InterPro" id="IPR050264">
    <property type="entry name" value="Bact_CCA-adding_enz_type3_sf"/>
</dbReference>
<dbReference type="GO" id="GO:0001680">
    <property type="term" value="P:tRNA 3'-terminal CCA addition"/>
    <property type="evidence" value="ECO:0007669"/>
    <property type="project" value="TreeGrafter"/>
</dbReference>
<dbReference type="GO" id="GO:0016779">
    <property type="term" value="F:nucleotidyltransferase activity"/>
    <property type="evidence" value="ECO:0007669"/>
    <property type="project" value="UniProtKB-KW"/>
</dbReference>
<dbReference type="EMBL" id="WNYA01049786">
    <property type="protein sequence ID" value="KAG8536131.1"/>
    <property type="molecule type" value="Genomic_DNA"/>
</dbReference>
<dbReference type="PANTHER" id="PTHR46173:SF1">
    <property type="entry name" value="CCA TRNA NUCLEOTIDYLTRANSFERASE 1, MITOCHONDRIAL"/>
    <property type="match status" value="1"/>
</dbReference>
<feature type="compositionally biased region" description="Pro residues" evidence="6">
    <location>
        <begin position="47"/>
        <end position="57"/>
    </location>
</feature>
<evidence type="ECO:0000256" key="6">
    <source>
        <dbReference type="SAM" id="MobiDB-lite"/>
    </source>
</evidence>
<evidence type="ECO:0000313" key="8">
    <source>
        <dbReference type="Proteomes" id="UP000824782"/>
    </source>
</evidence>
<name>A0AAV6YGG6_ENGPU</name>
<keyword evidence="4" id="KW-0479">Metal-binding</keyword>
<dbReference type="GO" id="GO:0000049">
    <property type="term" value="F:tRNA binding"/>
    <property type="evidence" value="ECO:0007669"/>
    <property type="project" value="TreeGrafter"/>
</dbReference>
<evidence type="ECO:0000256" key="3">
    <source>
        <dbReference type="ARBA" id="ARBA00022695"/>
    </source>
</evidence>
<dbReference type="PANTHER" id="PTHR46173">
    <property type="entry name" value="CCA TRNA NUCLEOTIDYLTRANSFERASE 1, MITOCHONDRIAL"/>
    <property type="match status" value="1"/>
</dbReference>
<keyword evidence="3" id="KW-0548">Nucleotidyltransferase</keyword>
<dbReference type="AlphaFoldDB" id="A0AAV6YGG6"/>
<dbReference type="GO" id="GO:0046872">
    <property type="term" value="F:metal ion binding"/>
    <property type="evidence" value="ECO:0007669"/>
    <property type="project" value="UniProtKB-KW"/>
</dbReference>
<keyword evidence="2" id="KW-0819">tRNA processing</keyword>
<dbReference type="Gene3D" id="1.10.3090.10">
    <property type="entry name" value="cca-adding enzyme, domain 2"/>
    <property type="match status" value="1"/>
</dbReference>
<keyword evidence="3" id="KW-0808">Transferase</keyword>
<protein>
    <submittedName>
        <fullName evidence="7">Uncharacterized protein</fullName>
    </submittedName>
</protein>
<dbReference type="SUPFAM" id="SSF81891">
    <property type="entry name" value="Poly A polymerase C-terminal region-like"/>
    <property type="match status" value="1"/>
</dbReference>
<dbReference type="Proteomes" id="UP000824782">
    <property type="component" value="Unassembled WGS sequence"/>
</dbReference>
<keyword evidence="5" id="KW-0460">Magnesium</keyword>
<dbReference type="GO" id="GO:1990180">
    <property type="term" value="P:mitochondrial tRNA 3'-end processing"/>
    <property type="evidence" value="ECO:0007669"/>
    <property type="project" value="TreeGrafter"/>
</dbReference>
<feature type="compositionally biased region" description="Basic and acidic residues" evidence="6">
    <location>
        <begin position="21"/>
        <end position="37"/>
    </location>
</feature>
<organism evidence="7 8">
    <name type="scientific">Engystomops pustulosus</name>
    <name type="common">Tungara frog</name>
    <name type="synonym">Physalaemus pustulosus</name>
    <dbReference type="NCBI Taxonomy" id="76066"/>
    <lineage>
        <taxon>Eukaryota</taxon>
        <taxon>Metazoa</taxon>
        <taxon>Chordata</taxon>
        <taxon>Craniata</taxon>
        <taxon>Vertebrata</taxon>
        <taxon>Euteleostomi</taxon>
        <taxon>Amphibia</taxon>
        <taxon>Batrachia</taxon>
        <taxon>Anura</taxon>
        <taxon>Neobatrachia</taxon>
        <taxon>Hyloidea</taxon>
        <taxon>Leptodactylidae</taxon>
        <taxon>Leiuperinae</taxon>
        <taxon>Engystomops</taxon>
    </lineage>
</organism>
<evidence type="ECO:0000256" key="2">
    <source>
        <dbReference type="ARBA" id="ARBA00022694"/>
    </source>
</evidence>
<feature type="region of interest" description="Disordered" evidence="6">
    <location>
        <begin position="1"/>
        <end position="68"/>
    </location>
</feature>
<sequence length="260" mass="29172">QVLWEDSGEIRGARCGHAGRHTGERGRTGRDLRREDLGGAEEDPGGKPRPSPDPPDLPAGGGAAHRWVDHRPRPVWGSLPVSSMLDLLPGLPEKGNLEEFSRVCSQAGHLSPRPMTLLSALFSHPDGVQNLDLRLKISREEKALALFLLKERKTLTADLSEQEPLKPFQDYVIDSRETDAHRKVCELLKYQGEERLLAQMERWTLPRFPVSGHDLRRMGISSGKEIGRILQELRERWKESGYQAGKEELLNTVSRSEAAE</sequence>
<feature type="non-terminal residue" evidence="7">
    <location>
        <position position="1"/>
    </location>
</feature>
<evidence type="ECO:0000256" key="4">
    <source>
        <dbReference type="ARBA" id="ARBA00022723"/>
    </source>
</evidence>